<reference evidence="3 4" key="1">
    <citation type="journal article" date="2019" name="Nat. Ecol. Evol.">
        <title>Megaphylogeny resolves global patterns of mushroom evolution.</title>
        <authorList>
            <person name="Varga T."/>
            <person name="Krizsan K."/>
            <person name="Foldi C."/>
            <person name="Dima B."/>
            <person name="Sanchez-Garcia M."/>
            <person name="Sanchez-Ramirez S."/>
            <person name="Szollosi G.J."/>
            <person name="Szarkandi J.G."/>
            <person name="Papp V."/>
            <person name="Albert L."/>
            <person name="Andreopoulos W."/>
            <person name="Angelini C."/>
            <person name="Antonin V."/>
            <person name="Barry K.W."/>
            <person name="Bougher N.L."/>
            <person name="Buchanan P."/>
            <person name="Buyck B."/>
            <person name="Bense V."/>
            <person name="Catcheside P."/>
            <person name="Chovatia M."/>
            <person name="Cooper J."/>
            <person name="Damon W."/>
            <person name="Desjardin D."/>
            <person name="Finy P."/>
            <person name="Geml J."/>
            <person name="Haridas S."/>
            <person name="Hughes K."/>
            <person name="Justo A."/>
            <person name="Karasinski D."/>
            <person name="Kautmanova I."/>
            <person name="Kiss B."/>
            <person name="Kocsube S."/>
            <person name="Kotiranta H."/>
            <person name="LaButti K.M."/>
            <person name="Lechner B.E."/>
            <person name="Liimatainen K."/>
            <person name="Lipzen A."/>
            <person name="Lukacs Z."/>
            <person name="Mihaltcheva S."/>
            <person name="Morgado L.N."/>
            <person name="Niskanen T."/>
            <person name="Noordeloos M.E."/>
            <person name="Ohm R.A."/>
            <person name="Ortiz-Santana B."/>
            <person name="Ovrebo C."/>
            <person name="Racz N."/>
            <person name="Riley R."/>
            <person name="Savchenko A."/>
            <person name="Shiryaev A."/>
            <person name="Soop K."/>
            <person name="Spirin V."/>
            <person name="Szebenyi C."/>
            <person name="Tomsovsky M."/>
            <person name="Tulloss R.E."/>
            <person name="Uehling J."/>
            <person name="Grigoriev I.V."/>
            <person name="Vagvolgyi C."/>
            <person name="Papp T."/>
            <person name="Martin F.M."/>
            <person name="Miettinen O."/>
            <person name="Hibbett D.S."/>
            <person name="Nagy L.G."/>
        </authorList>
    </citation>
    <scope>NUCLEOTIDE SEQUENCE [LARGE SCALE GENOMIC DNA]</scope>
    <source>
        <strain evidence="3 4">CBS 962.96</strain>
    </source>
</reference>
<gene>
    <name evidence="3" type="ORF">K435DRAFT_644777</name>
</gene>
<dbReference type="SMART" id="SM00248">
    <property type="entry name" value="ANK"/>
    <property type="match status" value="2"/>
</dbReference>
<dbReference type="PROSITE" id="PS50297">
    <property type="entry name" value="ANK_REP_REGION"/>
    <property type="match status" value="1"/>
</dbReference>
<dbReference type="EMBL" id="ML179041">
    <property type="protein sequence ID" value="THV06672.1"/>
    <property type="molecule type" value="Genomic_DNA"/>
</dbReference>
<evidence type="ECO:0000256" key="2">
    <source>
        <dbReference type="SAM" id="MobiDB-lite"/>
    </source>
</evidence>
<evidence type="ECO:0000256" key="1">
    <source>
        <dbReference type="PROSITE-ProRule" id="PRU00023"/>
    </source>
</evidence>
<dbReference type="Proteomes" id="UP000297245">
    <property type="component" value="Unassembled WGS sequence"/>
</dbReference>
<dbReference type="OrthoDB" id="10057496at2759"/>
<accession>A0A4S8MUE3</accession>
<name>A0A4S8MUE3_DENBC</name>
<sequence>MAVPTVDEKDDVFLSCRYGDLEDIETFVKSFGPEPLPEIRDENSNTVLHMICGNGHKDVLDYVLPLVSPSLLSVQNDSGSTPLHWAALNSHLDIVKTLVQFPSGPGIDLIDIKNAAGRSPLAEAELSGWEEGAKWLVEVMNLDTEKNIKEENGADVDDSDVVDPKQDIEVEIEDADGQVAKMTISGGDTSIGRGPQKEGTAT</sequence>
<dbReference type="SUPFAM" id="SSF48403">
    <property type="entry name" value="Ankyrin repeat"/>
    <property type="match status" value="1"/>
</dbReference>
<dbReference type="PANTHER" id="PTHR24121:SF23">
    <property type="entry name" value="NO MECHANORECEPTOR POTENTIAL C, ISOFORM H"/>
    <property type="match status" value="1"/>
</dbReference>
<dbReference type="PROSITE" id="PS50088">
    <property type="entry name" value="ANK_REPEAT"/>
    <property type="match status" value="1"/>
</dbReference>
<dbReference type="InterPro" id="IPR036770">
    <property type="entry name" value="Ankyrin_rpt-contain_sf"/>
</dbReference>
<protein>
    <submittedName>
        <fullName evidence="3">Ankyrin</fullName>
    </submittedName>
</protein>
<proteinExistence type="predicted"/>
<feature type="repeat" description="ANK" evidence="1">
    <location>
        <begin position="78"/>
        <end position="100"/>
    </location>
</feature>
<dbReference type="Pfam" id="PF12796">
    <property type="entry name" value="Ank_2"/>
    <property type="match status" value="1"/>
</dbReference>
<keyword evidence="1" id="KW-0040">ANK repeat</keyword>
<feature type="region of interest" description="Disordered" evidence="2">
    <location>
        <begin position="181"/>
        <end position="202"/>
    </location>
</feature>
<dbReference type="Gene3D" id="1.25.40.20">
    <property type="entry name" value="Ankyrin repeat-containing domain"/>
    <property type="match status" value="1"/>
</dbReference>
<evidence type="ECO:0000313" key="3">
    <source>
        <dbReference type="EMBL" id="THV06672.1"/>
    </source>
</evidence>
<dbReference type="InterPro" id="IPR002110">
    <property type="entry name" value="Ankyrin_rpt"/>
</dbReference>
<dbReference type="PANTHER" id="PTHR24121">
    <property type="entry name" value="NO MECHANORECEPTOR POTENTIAL C, ISOFORM D-RELATED"/>
    <property type="match status" value="1"/>
</dbReference>
<keyword evidence="4" id="KW-1185">Reference proteome</keyword>
<dbReference type="AlphaFoldDB" id="A0A4S8MUE3"/>
<organism evidence="3 4">
    <name type="scientific">Dendrothele bispora (strain CBS 962.96)</name>
    <dbReference type="NCBI Taxonomy" id="1314807"/>
    <lineage>
        <taxon>Eukaryota</taxon>
        <taxon>Fungi</taxon>
        <taxon>Dikarya</taxon>
        <taxon>Basidiomycota</taxon>
        <taxon>Agaricomycotina</taxon>
        <taxon>Agaricomycetes</taxon>
        <taxon>Agaricomycetidae</taxon>
        <taxon>Agaricales</taxon>
        <taxon>Agaricales incertae sedis</taxon>
        <taxon>Dendrothele</taxon>
    </lineage>
</organism>
<evidence type="ECO:0000313" key="4">
    <source>
        <dbReference type="Proteomes" id="UP000297245"/>
    </source>
</evidence>